<accession>A0ABT8DN92</accession>
<protein>
    <submittedName>
        <fullName evidence="1">TIGR03118 family protein</fullName>
    </submittedName>
</protein>
<dbReference type="InterPro" id="IPR015943">
    <property type="entry name" value="WD40/YVTN_repeat-like_dom_sf"/>
</dbReference>
<dbReference type="NCBIfam" id="TIGR03118">
    <property type="entry name" value="PEPCTERM_chp_1"/>
    <property type="match status" value="1"/>
</dbReference>
<dbReference type="Gene3D" id="2.130.10.10">
    <property type="entry name" value="YVTN repeat-like/Quinoprotein amine dehydrogenase"/>
    <property type="match status" value="1"/>
</dbReference>
<dbReference type="RefSeq" id="WP_290358181.1">
    <property type="nucleotide sequence ID" value="NZ_JAUHHC010000002.1"/>
</dbReference>
<dbReference type="SUPFAM" id="SSF75011">
    <property type="entry name" value="3-carboxy-cis,cis-mucoante lactonizing enzyme"/>
    <property type="match status" value="1"/>
</dbReference>
<evidence type="ECO:0000313" key="2">
    <source>
        <dbReference type="Proteomes" id="UP001228044"/>
    </source>
</evidence>
<comment type="caution">
    <text evidence="1">The sequence shown here is derived from an EMBL/GenBank/DDBJ whole genome shotgun (WGS) entry which is preliminary data.</text>
</comment>
<evidence type="ECO:0000313" key="1">
    <source>
        <dbReference type="EMBL" id="MDN3919856.1"/>
    </source>
</evidence>
<dbReference type="EMBL" id="JAUHHC010000002">
    <property type="protein sequence ID" value="MDN3919856.1"/>
    <property type="molecule type" value="Genomic_DNA"/>
</dbReference>
<dbReference type="InterPro" id="IPR017549">
    <property type="entry name" value="APMV_L690"/>
</dbReference>
<reference evidence="1 2" key="1">
    <citation type="submission" date="2023-06" db="EMBL/GenBank/DDBJ databases">
        <title>Pelomonas sp. PFR6 16S ribosomal RNA gene Genome sequencing and assembly.</title>
        <authorList>
            <person name="Woo H."/>
        </authorList>
    </citation>
    <scope>NUCLEOTIDE SEQUENCE [LARGE SCALE GENOMIC DNA]</scope>
    <source>
        <strain evidence="1 2">PFR6</strain>
    </source>
</reference>
<organism evidence="1 2">
    <name type="scientific">Roseateles violae</name>
    <dbReference type="NCBI Taxonomy" id="3058042"/>
    <lineage>
        <taxon>Bacteria</taxon>
        <taxon>Pseudomonadati</taxon>
        <taxon>Pseudomonadota</taxon>
        <taxon>Betaproteobacteria</taxon>
        <taxon>Burkholderiales</taxon>
        <taxon>Sphaerotilaceae</taxon>
        <taxon>Roseateles</taxon>
    </lineage>
</organism>
<keyword evidence="2" id="KW-1185">Reference proteome</keyword>
<dbReference type="Proteomes" id="UP001228044">
    <property type="component" value="Unassembled WGS sequence"/>
</dbReference>
<gene>
    <name evidence="1" type="ORF">QWJ38_06130</name>
</gene>
<sequence length="385" mass="38516">MDDKHQSTSDISRRCFCGRSGTALLLAATGLPLASLSGCGGGGSYGGDMTPAPGSTGTSNAYALSVLVTDTPQSAYSMSGSYSDAKLVNCWGIAFNPQGFVWVANEATATSTLYDGMGVPQSLVVTTPPKPIGIVFNGSTSDFRLGSGGTSGPSPFLFATEDGLLAAWAPSVNATVALPVYDGSAAGKSYTGLALASAGGAALLYAADFAHGAIDAFDAGFNPLAGSRFVDPGLPAGYAPFNVQTLGDRVYVAYAKRDAGGDEVKGAGLGRVNVFDSAGTLIRQLVAGGALNAPWGLALAPAGFGAFANALLVGNFGDGKINAFDASTGAMLGALAKSDGSAIAIDGLWGLAFGNGINSQPATTLFFTAGPADETHGVYGRIDAR</sequence>
<proteinExistence type="predicted"/>
<name>A0ABT8DN92_9BURK</name>